<dbReference type="InterPro" id="IPR004010">
    <property type="entry name" value="Double_Cache_2"/>
</dbReference>
<dbReference type="GO" id="GO:0000155">
    <property type="term" value="F:phosphorelay sensor kinase activity"/>
    <property type="evidence" value="ECO:0007669"/>
    <property type="project" value="InterPro"/>
</dbReference>
<keyword evidence="4" id="KW-1003">Cell membrane</keyword>
<dbReference type="InterPro" id="IPR036890">
    <property type="entry name" value="HATPase_C_sf"/>
</dbReference>
<evidence type="ECO:0000256" key="6">
    <source>
        <dbReference type="ARBA" id="ARBA00022679"/>
    </source>
</evidence>
<dbReference type="Pfam" id="PF08269">
    <property type="entry name" value="dCache_2"/>
    <property type="match status" value="1"/>
</dbReference>
<dbReference type="InterPro" id="IPR003661">
    <property type="entry name" value="HisK_dim/P_dom"/>
</dbReference>
<gene>
    <name evidence="14" type="primary">cph1_36</name>
    <name evidence="14" type="ORF">GALL_266390</name>
</gene>
<dbReference type="Pfam" id="PF02518">
    <property type="entry name" value="HATPase_c"/>
    <property type="match status" value="1"/>
</dbReference>
<evidence type="ECO:0000256" key="7">
    <source>
        <dbReference type="ARBA" id="ARBA00022692"/>
    </source>
</evidence>
<dbReference type="InterPro" id="IPR052162">
    <property type="entry name" value="Sensor_kinase/Photoreceptor"/>
</dbReference>
<keyword evidence="9 12" id="KW-1133">Transmembrane helix</keyword>
<evidence type="ECO:0000256" key="8">
    <source>
        <dbReference type="ARBA" id="ARBA00022777"/>
    </source>
</evidence>
<evidence type="ECO:0000313" key="14">
    <source>
        <dbReference type="EMBL" id="OIQ91434.1"/>
    </source>
</evidence>
<dbReference type="AlphaFoldDB" id="A0A1J5R7U2"/>
<dbReference type="FunFam" id="3.30.565.10:FF:000006">
    <property type="entry name" value="Sensor histidine kinase WalK"/>
    <property type="match status" value="1"/>
</dbReference>
<dbReference type="InterPro" id="IPR003594">
    <property type="entry name" value="HATPase_dom"/>
</dbReference>
<dbReference type="SUPFAM" id="SSF47384">
    <property type="entry name" value="Homodimeric domain of signal transducing histidine kinase"/>
    <property type="match status" value="1"/>
</dbReference>
<evidence type="ECO:0000256" key="9">
    <source>
        <dbReference type="ARBA" id="ARBA00022989"/>
    </source>
</evidence>
<evidence type="ECO:0000256" key="10">
    <source>
        <dbReference type="ARBA" id="ARBA00023136"/>
    </source>
</evidence>
<proteinExistence type="predicted"/>
<comment type="subcellular location">
    <subcellularLocation>
        <location evidence="2">Cell membrane</location>
        <topology evidence="2">Multi-pass membrane protein</topology>
    </subcellularLocation>
</comment>
<feature type="transmembrane region" description="Helical" evidence="12">
    <location>
        <begin position="354"/>
        <end position="373"/>
    </location>
</feature>
<keyword evidence="6 14" id="KW-0808">Transferase</keyword>
<dbReference type="SUPFAM" id="SSF55874">
    <property type="entry name" value="ATPase domain of HSP90 chaperone/DNA topoisomerase II/histidine kinase"/>
    <property type="match status" value="1"/>
</dbReference>
<dbReference type="CDD" id="cd00082">
    <property type="entry name" value="HisKA"/>
    <property type="match status" value="1"/>
</dbReference>
<dbReference type="PANTHER" id="PTHR43304:SF1">
    <property type="entry name" value="PAC DOMAIN-CONTAINING PROTEIN"/>
    <property type="match status" value="1"/>
</dbReference>
<dbReference type="CDD" id="cd18774">
    <property type="entry name" value="PDC2_HK_sensor"/>
    <property type="match status" value="1"/>
</dbReference>
<dbReference type="SMART" id="SM01049">
    <property type="entry name" value="Cache_2"/>
    <property type="match status" value="2"/>
</dbReference>
<dbReference type="InterPro" id="IPR036097">
    <property type="entry name" value="HisK_dim/P_sf"/>
</dbReference>
<evidence type="ECO:0000256" key="3">
    <source>
        <dbReference type="ARBA" id="ARBA00012438"/>
    </source>
</evidence>
<evidence type="ECO:0000256" key="11">
    <source>
        <dbReference type="SAM" id="Coils"/>
    </source>
</evidence>
<keyword evidence="10 12" id="KW-0472">Membrane</keyword>
<name>A0A1J5R7U2_9ZZZZ</name>
<sequence>MKINEALIARLHLAGTAIIVAVLVLVMGVLSIRQIRQEYDSSIQALQLRDLQHHQDFLRQQMTVAQGFLTHMRNHTEQVLKEQIREQVDEAYAMATAIYTREHGRRPDAAIRALIVEALRPLRFFGGKGYFFVDGLDGRCLLLPISPGREGTSLLLNRDDQGALIMQGLIAAAGKPVGQGFYRYRWYAPNDPAHMADKISYVRAFAPLHLLIGSGQYVQDVEAVLQHQALEWLRTYRFGAQNRGYFLVYSADGRVLLSPSRPSHEGERLSALPPDGRAAMGLIEDQAEKGGGFVRYDWSADGNLAHAAPKLVYVSHLPGWNWTLAAGEYVDDFQQTAAEQRAGLQESIQGKIHLTVMVLAVGVMVALLLGWWFSSLTRQLLARYQADIDRQNRELRRKTAALEQSNTDLEQFAYVASHDLREPLRSVSAYITLIERQYGQNFDEDGRMFLGFVRDGAKRMDRLVLDLLQFSRIDRLGDPIRPMMAAAALDEALQGLAAAIVETGAAIDLDPAIAQAAVLGDFAQVERLFQNLIGNALKYRSPERAPRIGITLAETRDEDRAYWEFSVRDNGQGIDPASFERIFGIFQRLHPREVEGTGIGLAVCKRIVERHGGRLWLESVPGQGSRFYFTLPQAEAAEVDPPPP</sequence>
<accession>A0A1J5R7U2</accession>
<dbReference type="Gene3D" id="3.30.565.10">
    <property type="entry name" value="Histidine kinase-like ATPase, C-terminal domain"/>
    <property type="match status" value="1"/>
</dbReference>
<feature type="domain" description="Histidine kinase" evidence="13">
    <location>
        <begin position="415"/>
        <end position="635"/>
    </location>
</feature>
<dbReference type="InterPro" id="IPR004358">
    <property type="entry name" value="Sig_transdc_His_kin-like_C"/>
</dbReference>
<evidence type="ECO:0000256" key="5">
    <source>
        <dbReference type="ARBA" id="ARBA00022553"/>
    </source>
</evidence>
<reference evidence="14" key="1">
    <citation type="submission" date="2016-10" db="EMBL/GenBank/DDBJ databases">
        <title>Sequence of Gallionella enrichment culture.</title>
        <authorList>
            <person name="Poehlein A."/>
            <person name="Muehling M."/>
            <person name="Daniel R."/>
        </authorList>
    </citation>
    <scope>NUCLEOTIDE SEQUENCE</scope>
</reference>
<feature type="transmembrane region" description="Helical" evidence="12">
    <location>
        <begin position="12"/>
        <end position="32"/>
    </location>
</feature>
<dbReference type="Pfam" id="PF00512">
    <property type="entry name" value="HisKA"/>
    <property type="match status" value="1"/>
</dbReference>
<keyword evidence="7 12" id="KW-0812">Transmembrane</keyword>
<protein>
    <recommendedName>
        <fullName evidence="3">histidine kinase</fullName>
        <ecNumber evidence="3">2.7.13.3</ecNumber>
    </recommendedName>
</protein>
<evidence type="ECO:0000256" key="1">
    <source>
        <dbReference type="ARBA" id="ARBA00000085"/>
    </source>
</evidence>
<evidence type="ECO:0000256" key="12">
    <source>
        <dbReference type="SAM" id="Phobius"/>
    </source>
</evidence>
<dbReference type="InterPro" id="IPR033480">
    <property type="entry name" value="sCache_2"/>
</dbReference>
<dbReference type="Gene3D" id="1.10.287.130">
    <property type="match status" value="1"/>
</dbReference>
<evidence type="ECO:0000259" key="13">
    <source>
        <dbReference type="PROSITE" id="PS50109"/>
    </source>
</evidence>
<comment type="catalytic activity">
    <reaction evidence="1">
        <text>ATP + protein L-histidine = ADP + protein N-phospho-L-histidine.</text>
        <dbReference type="EC" id="2.7.13.3"/>
    </reaction>
</comment>
<dbReference type="SMART" id="SM00387">
    <property type="entry name" value="HATPase_c"/>
    <property type="match status" value="1"/>
</dbReference>
<keyword evidence="8" id="KW-0418">Kinase</keyword>
<dbReference type="InterPro" id="IPR005467">
    <property type="entry name" value="His_kinase_dom"/>
</dbReference>
<evidence type="ECO:0000256" key="2">
    <source>
        <dbReference type="ARBA" id="ARBA00004651"/>
    </source>
</evidence>
<dbReference type="EMBL" id="MLJW01000259">
    <property type="protein sequence ID" value="OIQ91434.1"/>
    <property type="molecule type" value="Genomic_DNA"/>
</dbReference>
<keyword evidence="11" id="KW-0175">Coiled coil</keyword>
<dbReference type="PANTHER" id="PTHR43304">
    <property type="entry name" value="PHYTOCHROME-LIKE PROTEIN CPH1"/>
    <property type="match status" value="1"/>
</dbReference>
<organism evidence="14">
    <name type="scientific">mine drainage metagenome</name>
    <dbReference type="NCBI Taxonomy" id="410659"/>
    <lineage>
        <taxon>unclassified sequences</taxon>
        <taxon>metagenomes</taxon>
        <taxon>ecological metagenomes</taxon>
    </lineage>
</organism>
<dbReference type="GO" id="GO:0005886">
    <property type="term" value="C:plasma membrane"/>
    <property type="evidence" value="ECO:0007669"/>
    <property type="project" value="UniProtKB-SubCell"/>
</dbReference>
<dbReference type="EC" id="2.7.13.3" evidence="3"/>
<dbReference type="PRINTS" id="PR00344">
    <property type="entry name" value="BCTRLSENSOR"/>
</dbReference>
<dbReference type="SMART" id="SM00388">
    <property type="entry name" value="HisKA"/>
    <property type="match status" value="1"/>
</dbReference>
<comment type="caution">
    <text evidence="14">The sequence shown here is derived from an EMBL/GenBank/DDBJ whole genome shotgun (WGS) entry which is preliminary data.</text>
</comment>
<dbReference type="PROSITE" id="PS50109">
    <property type="entry name" value="HIS_KIN"/>
    <property type="match status" value="1"/>
</dbReference>
<keyword evidence="5" id="KW-0597">Phosphoprotein</keyword>
<dbReference type="Gene3D" id="3.30.450.20">
    <property type="entry name" value="PAS domain"/>
    <property type="match status" value="2"/>
</dbReference>
<feature type="coiled-coil region" evidence="11">
    <location>
        <begin position="381"/>
        <end position="408"/>
    </location>
</feature>
<evidence type="ECO:0000256" key="4">
    <source>
        <dbReference type="ARBA" id="ARBA00022475"/>
    </source>
</evidence>